<organism evidence="1 2">
    <name type="scientific">Aeromonas allosaccharophila</name>
    <dbReference type="NCBI Taxonomy" id="656"/>
    <lineage>
        <taxon>Bacteria</taxon>
        <taxon>Pseudomonadati</taxon>
        <taxon>Pseudomonadota</taxon>
        <taxon>Gammaproteobacteria</taxon>
        <taxon>Aeromonadales</taxon>
        <taxon>Aeromonadaceae</taxon>
        <taxon>Aeromonas</taxon>
    </lineage>
</organism>
<name>A0AAX3NZL3_9GAMM</name>
<keyword evidence="1" id="KW-0614">Plasmid</keyword>
<dbReference type="Proteomes" id="UP001213721">
    <property type="component" value="Plasmid pK520-KPC"/>
</dbReference>
<dbReference type="EMBL" id="CP118989">
    <property type="protein sequence ID" value="WED79131.1"/>
    <property type="molecule type" value="Genomic_DNA"/>
</dbReference>
<reference evidence="1" key="1">
    <citation type="submission" date="2023-02" db="EMBL/GenBank/DDBJ databases">
        <title>The sequence of Aeromonas allosaccharophila K520.</title>
        <authorList>
            <person name="Luo X."/>
        </authorList>
    </citation>
    <scope>NUCLEOTIDE SEQUENCE</scope>
    <source>
        <strain evidence="1">K520</strain>
        <plasmid evidence="1">pK520-KPC</plasmid>
    </source>
</reference>
<accession>A0AAX3NZL3</accession>
<gene>
    <name evidence="1" type="ORF">PYU98_23440</name>
</gene>
<protein>
    <submittedName>
        <fullName evidence="1">Uncharacterized protein</fullName>
    </submittedName>
</protein>
<evidence type="ECO:0000313" key="2">
    <source>
        <dbReference type="Proteomes" id="UP001213721"/>
    </source>
</evidence>
<geneLocation type="plasmid" evidence="1 2">
    <name>pK520-KPC</name>
</geneLocation>
<proteinExistence type="predicted"/>
<dbReference type="RefSeq" id="WP_275058405.1">
    <property type="nucleotide sequence ID" value="NZ_CP118989.1"/>
</dbReference>
<dbReference type="AlphaFoldDB" id="A0AAX3NZL3"/>
<evidence type="ECO:0000313" key="1">
    <source>
        <dbReference type="EMBL" id="WED79131.1"/>
    </source>
</evidence>
<sequence>MSIIKQALDTVSAHGGWGSVFQHYPSVMVAANRALSQVPCPFTGNGKTKFRLYKDWEQTGAGYHNDFGRIATGIDMIMKLEPECGNNPGVIPPKNQGAHK</sequence>